<dbReference type="EnsemblPlants" id="OB07G31620.1">
    <property type="protein sequence ID" value="OB07G31620.1"/>
    <property type="gene ID" value="OB07G31620"/>
</dbReference>
<protein>
    <submittedName>
        <fullName evidence="1">Uncharacterized protein</fullName>
    </submittedName>
</protein>
<accession>J3MP30</accession>
<keyword evidence="2" id="KW-1185">Reference proteome</keyword>
<evidence type="ECO:0000313" key="1">
    <source>
        <dbReference type="EnsemblPlants" id="OB07G31620.1"/>
    </source>
</evidence>
<organism evidence="1">
    <name type="scientific">Oryza brachyantha</name>
    <name type="common">malo sina</name>
    <dbReference type="NCBI Taxonomy" id="4533"/>
    <lineage>
        <taxon>Eukaryota</taxon>
        <taxon>Viridiplantae</taxon>
        <taxon>Streptophyta</taxon>
        <taxon>Embryophyta</taxon>
        <taxon>Tracheophyta</taxon>
        <taxon>Spermatophyta</taxon>
        <taxon>Magnoliopsida</taxon>
        <taxon>Liliopsida</taxon>
        <taxon>Poales</taxon>
        <taxon>Poaceae</taxon>
        <taxon>BOP clade</taxon>
        <taxon>Oryzoideae</taxon>
        <taxon>Oryzeae</taxon>
        <taxon>Oryzinae</taxon>
        <taxon>Oryza</taxon>
    </lineage>
</organism>
<dbReference type="Gramene" id="OB07G31620.1">
    <property type="protein sequence ID" value="OB07G31620.1"/>
    <property type="gene ID" value="OB07G31620"/>
</dbReference>
<dbReference type="Proteomes" id="UP000006038">
    <property type="component" value="Chromosome 7"/>
</dbReference>
<sequence length="68" mass="8258">PFGIFIPVLVFLFYLRPDRSNKYYSPLVYPFILIPISIKQLQIIRLIFYPSYLFQTLLFRRKPIIHPI</sequence>
<reference evidence="1" key="2">
    <citation type="submission" date="2013-04" db="UniProtKB">
        <authorList>
            <consortium name="EnsemblPlants"/>
        </authorList>
    </citation>
    <scope>IDENTIFICATION</scope>
</reference>
<evidence type="ECO:0000313" key="2">
    <source>
        <dbReference type="Proteomes" id="UP000006038"/>
    </source>
</evidence>
<dbReference type="AlphaFoldDB" id="J3MP30"/>
<reference evidence="1" key="1">
    <citation type="journal article" date="2013" name="Nat. Commun.">
        <title>Whole-genome sequencing of Oryza brachyantha reveals mechanisms underlying Oryza genome evolution.</title>
        <authorList>
            <person name="Chen J."/>
            <person name="Huang Q."/>
            <person name="Gao D."/>
            <person name="Wang J."/>
            <person name="Lang Y."/>
            <person name="Liu T."/>
            <person name="Li B."/>
            <person name="Bai Z."/>
            <person name="Luis Goicoechea J."/>
            <person name="Liang C."/>
            <person name="Chen C."/>
            <person name="Zhang W."/>
            <person name="Sun S."/>
            <person name="Liao Y."/>
            <person name="Zhang X."/>
            <person name="Yang L."/>
            <person name="Song C."/>
            <person name="Wang M."/>
            <person name="Shi J."/>
            <person name="Liu G."/>
            <person name="Liu J."/>
            <person name="Zhou H."/>
            <person name="Zhou W."/>
            <person name="Yu Q."/>
            <person name="An N."/>
            <person name="Chen Y."/>
            <person name="Cai Q."/>
            <person name="Wang B."/>
            <person name="Liu B."/>
            <person name="Min J."/>
            <person name="Huang Y."/>
            <person name="Wu H."/>
            <person name="Li Z."/>
            <person name="Zhang Y."/>
            <person name="Yin Y."/>
            <person name="Song W."/>
            <person name="Jiang J."/>
            <person name="Jackson S.A."/>
            <person name="Wing R.A."/>
            <person name="Wang J."/>
            <person name="Chen M."/>
        </authorList>
    </citation>
    <scope>NUCLEOTIDE SEQUENCE [LARGE SCALE GENOMIC DNA]</scope>
    <source>
        <strain evidence="1">cv. IRGC 101232</strain>
    </source>
</reference>
<dbReference type="HOGENOM" id="CLU_2801587_0_0_1"/>
<name>J3MP30_ORYBR</name>
<proteinExistence type="predicted"/>